<evidence type="ECO:0000256" key="1">
    <source>
        <dbReference type="SAM" id="MobiDB-lite"/>
    </source>
</evidence>
<dbReference type="InterPro" id="IPR017853">
    <property type="entry name" value="GH"/>
</dbReference>
<sequence length="493" mass="53291">MVSSRPLSLPILAFLLFPIFLFSTALPIQDDECSDEPEAAAEAAASPSNSSISTPSNITTDSNTTTNFQGQFIAGATIGTLLRMEAIPERTFYDYDGVTVKDPVQLLADAGVNAVRIEGERGQCLGPTTFVNNASTRADELLFQLDWGCLDIQVKTAVQAVAQGMRVVLTINQGFTVPKELESLSYPDMIENVQTEAKRQLQPFLDAKVLPDVILLENEGSDGILYIEESTGHVRGTKDNKASTDTIDKELCGQIPTGNMVSYPQLSGYYKAEILACNAAITAAGYSTDTVRYGLHSHGQYVQWKEGIVHGPNPPSESELKDSAGNACGGAQVIPPDILAQNASQLLTIAGFSAYPDPMTPTDINSAGSQKATLDRLQKTLTQLQGYAEAYGKYEDGPFAGQYKLQGLGVEYATAYHDTEVAQEQALTELMWQTVKGYSAFLGMLWYEPFYVYGDWEGGLASLMRKTGSGDVSGEVPTDMLKTWGEAAVSPWK</sequence>
<feature type="compositionally biased region" description="Low complexity" evidence="1">
    <location>
        <begin position="40"/>
        <end position="61"/>
    </location>
</feature>
<name>A0AA43QLM1_9LECA</name>
<dbReference type="SUPFAM" id="SSF51445">
    <property type="entry name" value="(Trans)glycosidases"/>
    <property type="match status" value="1"/>
</dbReference>
<evidence type="ECO:0008006" key="5">
    <source>
        <dbReference type="Google" id="ProtNLM"/>
    </source>
</evidence>
<evidence type="ECO:0000313" key="4">
    <source>
        <dbReference type="Proteomes" id="UP001161017"/>
    </source>
</evidence>
<dbReference type="AlphaFoldDB" id="A0AA43QLM1"/>
<dbReference type="Gene3D" id="3.20.20.80">
    <property type="entry name" value="Glycosidases"/>
    <property type="match status" value="1"/>
</dbReference>
<dbReference type="EMBL" id="JAPUFD010000006">
    <property type="protein sequence ID" value="MDI1487869.1"/>
    <property type="molecule type" value="Genomic_DNA"/>
</dbReference>
<evidence type="ECO:0000256" key="2">
    <source>
        <dbReference type="SAM" id="SignalP"/>
    </source>
</evidence>
<dbReference type="Proteomes" id="UP001161017">
    <property type="component" value="Unassembled WGS sequence"/>
</dbReference>
<reference evidence="3" key="1">
    <citation type="journal article" date="2023" name="Genome Biol. Evol.">
        <title>First Whole Genome Sequence and Flow Cytometry Genome Size Data for the Lichen-Forming Fungus Ramalina farinacea (Ascomycota).</title>
        <authorList>
            <person name="Llewellyn T."/>
            <person name="Mian S."/>
            <person name="Hill R."/>
            <person name="Leitch I.J."/>
            <person name="Gaya E."/>
        </authorList>
    </citation>
    <scope>NUCLEOTIDE SEQUENCE</scope>
    <source>
        <strain evidence="3">LIQ254RAFAR</strain>
    </source>
</reference>
<feature type="region of interest" description="Disordered" evidence="1">
    <location>
        <begin position="33"/>
        <end position="61"/>
    </location>
</feature>
<evidence type="ECO:0000313" key="3">
    <source>
        <dbReference type="EMBL" id="MDI1487869.1"/>
    </source>
</evidence>
<accession>A0AA43QLM1</accession>
<keyword evidence="4" id="KW-1185">Reference proteome</keyword>
<keyword evidence="2" id="KW-0732">Signal</keyword>
<feature type="signal peptide" evidence="2">
    <location>
        <begin position="1"/>
        <end position="25"/>
    </location>
</feature>
<gene>
    <name evidence="3" type="ORF">OHK93_007142</name>
</gene>
<comment type="caution">
    <text evidence="3">The sequence shown here is derived from an EMBL/GenBank/DDBJ whole genome shotgun (WGS) entry which is preliminary data.</text>
</comment>
<proteinExistence type="predicted"/>
<protein>
    <recommendedName>
        <fullName evidence="5">Glycoside hydrolase family 5 domain-containing protein</fullName>
    </recommendedName>
</protein>
<feature type="chain" id="PRO_5041218226" description="Glycoside hydrolase family 5 domain-containing protein" evidence="2">
    <location>
        <begin position="26"/>
        <end position="493"/>
    </location>
</feature>
<organism evidence="3 4">
    <name type="scientific">Ramalina farinacea</name>
    <dbReference type="NCBI Taxonomy" id="258253"/>
    <lineage>
        <taxon>Eukaryota</taxon>
        <taxon>Fungi</taxon>
        <taxon>Dikarya</taxon>
        <taxon>Ascomycota</taxon>
        <taxon>Pezizomycotina</taxon>
        <taxon>Lecanoromycetes</taxon>
        <taxon>OSLEUM clade</taxon>
        <taxon>Lecanoromycetidae</taxon>
        <taxon>Lecanorales</taxon>
        <taxon>Lecanorineae</taxon>
        <taxon>Ramalinaceae</taxon>
        <taxon>Ramalina</taxon>
    </lineage>
</organism>